<keyword evidence="5 10" id="KW-0031">Aminopeptidase</keyword>
<dbReference type="PANTHER" id="PTHR34448">
    <property type="entry name" value="AMINOPEPTIDASE"/>
    <property type="match status" value="1"/>
</dbReference>
<organism evidence="10 11">
    <name type="scientific">Gracilibacillus halotolerans</name>
    <dbReference type="NCBI Taxonomy" id="74386"/>
    <lineage>
        <taxon>Bacteria</taxon>
        <taxon>Bacillati</taxon>
        <taxon>Bacillota</taxon>
        <taxon>Bacilli</taxon>
        <taxon>Bacillales</taxon>
        <taxon>Bacillaceae</taxon>
        <taxon>Gracilibacillus</taxon>
    </lineage>
</organism>
<protein>
    <submittedName>
        <fullName evidence="10">Aminopeptidase</fullName>
        <ecNumber evidence="10">3.4.11.-</ecNumber>
    </submittedName>
</protein>
<evidence type="ECO:0000256" key="9">
    <source>
        <dbReference type="ARBA" id="ARBA00023049"/>
    </source>
</evidence>
<dbReference type="GO" id="GO:0008237">
    <property type="term" value="F:metallopeptidase activity"/>
    <property type="evidence" value="ECO:0007669"/>
    <property type="project" value="UniProtKB-KW"/>
</dbReference>
<comment type="cofactor">
    <cofactor evidence="2">
        <name>Mg(2+)</name>
        <dbReference type="ChEBI" id="CHEBI:18420"/>
    </cofactor>
</comment>
<dbReference type="GO" id="GO:0006508">
    <property type="term" value="P:proteolysis"/>
    <property type="evidence" value="ECO:0007669"/>
    <property type="project" value="UniProtKB-KW"/>
</dbReference>
<evidence type="ECO:0000313" key="11">
    <source>
        <dbReference type="Proteomes" id="UP000572212"/>
    </source>
</evidence>
<evidence type="ECO:0000256" key="7">
    <source>
        <dbReference type="ARBA" id="ARBA00022723"/>
    </source>
</evidence>
<dbReference type="EC" id="3.4.11.-" evidence="10"/>
<dbReference type="GO" id="GO:0004177">
    <property type="term" value="F:aminopeptidase activity"/>
    <property type="evidence" value="ECO:0007669"/>
    <property type="project" value="UniProtKB-KW"/>
</dbReference>
<dbReference type="Gene3D" id="3.40.1830.10">
    <property type="entry name" value="Thermophilic metalloprotease (M29)"/>
    <property type="match status" value="1"/>
</dbReference>
<dbReference type="AlphaFoldDB" id="A0A841RKN0"/>
<keyword evidence="8 10" id="KW-0378">Hydrolase</keyword>
<accession>A0A841RKN0</accession>
<evidence type="ECO:0000313" key="10">
    <source>
        <dbReference type="EMBL" id="MBB6513049.1"/>
    </source>
</evidence>
<comment type="cofactor">
    <cofactor evidence="3">
        <name>Zn(2+)</name>
        <dbReference type="ChEBI" id="CHEBI:29105"/>
    </cofactor>
</comment>
<keyword evidence="11" id="KW-1185">Reference proteome</keyword>
<evidence type="ECO:0000256" key="8">
    <source>
        <dbReference type="ARBA" id="ARBA00022801"/>
    </source>
</evidence>
<comment type="caution">
    <text evidence="10">The sequence shown here is derived from an EMBL/GenBank/DDBJ whole genome shotgun (WGS) entry which is preliminary data.</text>
</comment>
<proteinExistence type="inferred from homology"/>
<evidence type="ECO:0000256" key="4">
    <source>
        <dbReference type="ARBA" id="ARBA00008236"/>
    </source>
</evidence>
<evidence type="ECO:0000256" key="6">
    <source>
        <dbReference type="ARBA" id="ARBA00022670"/>
    </source>
</evidence>
<reference evidence="10 11" key="1">
    <citation type="submission" date="2020-08" db="EMBL/GenBank/DDBJ databases">
        <title>Genomic Encyclopedia of Type Strains, Phase IV (KMG-IV): sequencing the most valuable type-strain genomes for metagenomic binning, comparative biology and taxonomic classification.</title>
        <authorList>
            <person name="Goeker M."/>
        </authorList>
    </citation>
    <scope>NUCLEOTIDE SEQUENCE [LARGE SCALE GENOMIC DNA]</scope>
    <source>
        <strain evidence="10 11">DSM 11805</strain>
    </source>
</reference>
<comment type="cofactor">
    <cofactor evidence="1">
        <name>Co(2+)</name>
        <dbReference type="ChEBI" id="CHEBI:48828"/>
    </cofactor>
</comment>
<evidence type="ECO:0000256" key="1">
    <source>
        <dbReference type="ARBA" id="ARBA00001941"/>
    </source>
</evidence>
<sequence length="411" mass="45890">MQENLQKHAELALKVGVNLQEGQGLLINAPVEAAAFVRIVTKKAYELGAKNVHIEWKDDELTLLKMENAPMEVLEVFPEWRKNALISMAKDGYAILSIYGENPDLLNGVQPEKVSAVTKASSTALKDYRNYMMNDLARWSIIGYPTSGWAEKVYPELSEEEAVNALWQEIFRISRTDKDNPVEEWKQHNERLRQAREYLNKKSYTKLHYKAEGTDLTIELPKGHIWHGGAAVAADGVTFNPNIPTEEVFTMPHKYGVNGTVASTMPLSFQGQLIEDFTLTFKDGKVVEYTCGKGEEALKQLLNADNDGAARLGEVALVPHESPVSQSGKVFYNTLFDENASCHLALGKAYPTNIENGSEMNEEQMDKHGVNDSIVHEDFMIGSADMNIDGIMEDGTSEPIFRNGAWAIDFD</sequence>
<dbReference type="InterPro" id="IPR000787">
    <property type="entry name" value="Peptidase_M29"/>
</dbReference>
<dbReference type="Proteomes" id="UP000572212">
    <property type="component" value="Unassembled WGS sequence"/>
</dbReference>
<dbReference type="Pfam" id="PF02073">
    <property type="entry name" value="Peptidase_M29"/>
    <property type="match status" value="1"/>
</dbReference>
<dbReference type="EMBL" id="JACHON010000007">
    <property type="protein sequence ID" value="MBB6513049.1"/>
    <property type="molecule type" value="Genomic_DNA"/>
</dbReference>
<gene>
    <name evidence="10" type="ORF">GGQ92_001839</name>
</gene>
<name>A0A841RKN0_9BACI</name>
<dbReference type="PRINTS" id="PR00919">
    <property type="entry name" value="THERMOPTASE"/>
</dbReference>
<keyword evidence="7" id="KW-0479">Metal-binding</keyword>
<keyword evidence="9" id="KW-0482">Metalloprotease</keyword>
<dbReference type="GO" id="GO:0046872">
    <property type="term" value="F:metal ion binding"/>
    <property type="evidence" value="ECO:0007669"/>
    <property type="project" value="UniProtKB-KW"/>
</dbReference>
<dbReference type="SUPFAM" id="SSF144052">
    <property type="entry name" value="Thermophilic metalloprotease-like"/>
    <property type="match status" value="1"/>
</dbReference>
<evidence type="ECO:0000256" key="2">
    <source>
        <dbReference type="ARBA" id="ARBA00001946"/>
    </source>
</evidence>
<evidence type="ECO:0000256" key="5">
    <source>
        <dbReference type="ARBA" id="ARBA00022438"/>
    </source>
</evidence>
<keyword evidence="6" id="KW-0645">Protease</keyword>
<dbReference type="PANTHER" id="PTHR34448:SF3">
    <property type="entry name" value="AMINOPEPTIDASE AMPS"/>
    <property type="match status" value="1"/>
</dbReference>
<comment type="similarity">
    <text evidence="4">Belongs to the peptidase M29 family.</text>
</comment>
<evidence type="ECO:0000256" key="3">
    <source>
        <dbReference type="ARBA" id="ARBA00001947"/>
    </source>
</evidence>
<dbReference type="InterPro" id="IPR035097">
    <property type="entry name" value="M29_N-terminal"/>
</dbReference>
<dbReference type="InterPro" id="IPR052170">
    <property type="entry name" value="M29_Exopeptidase"/>
</dbReference>
<dbReference type="RefSeq" id="WP_184247483.1">
    <property type="nucleotide sequence ID" value="NZ_BAAACU010000053.1"/>
</dbReference>